<evidence type="ECO:0000256" key="1">
    <source>
        <dbReference type="ARBA" id="ARBA00022837"/>
    </source>
</evidence>
<accession>A0A1V9ZVX5</accession>
<evidence type="ECO:0000259" key="2">
    <source>
        <dbReference type="PROSITE" id="PS50222"/>
    </source>
</evidence>
<keyword evidence="4" id="KW-1185">Reference proteome</keyword>
<dbReference type="SUPFAM" id="SSF47473">
    <property type="entry name" value="EF-hand"/>
    <property type="match status" value="1"/>
</dbReference>
<dbReference type="AlphaFoldDB" id="A0A1V9ZVX5"/>
<dbReference type="EMBL" id="JNBS01001233">
    <property type="protein sequence ID" value="OQS02147.1"/>
    <property type="molecule type" value="Genomic_DNA"/>
</dbReference>
<dbReference type="InterPro" id="IPR011992">
    <property type="entry name" value="EF-hand-dom_pair"/>
</dbReference>
<dbReference type="PROSITE" id="PS50222">
    <property type="entry name" value="EF_HAND_2"/>
    <property type="match status" value="1"/>
</dbReference>
<dbReference type="InterPro" id="IPR018247">
    <property type="entry name" value="EF_Hand_1_Ca_BS"/>
</dbReference>
<dbReference type="GO" id="GO:0005509">
    <property type="term" value="F:calcium ion binding"/>
    <property type="evidence" value="ECO:0007669"/>
    <property type="project" value="InterPro"/>
</dbReference>
<reference evidence="3 4" key="1">
    <citation type="journal article" date="2014" name="Genome Biol. Evol.">
        <title>The secreted proteins of Achlya hypogyna and Thraustotheca clavata identify the ancestral oomycete secretome and reveal gene acquisitions by horizontal gene transfer.</title>
        <authorList>
            <person name="Misner I."/>
            <person name="Blouin N."/>
            <person name="Leonard G."/>
            <person name="Richards T.A."/>
            <person name="Lane C.E."/>
        </authorList>
    </citation>
    <scope>NUCLEOTIDE SEQUENCE [LARGE SCALE GENOMIC DNA]</scope>
    <source>
        <strain evidence="3 4">ATCC 34112</strain>
    </source>
</reference>
<gene>
    <name evidence="3" type="ORF">THRCLA_05453</name>
</gene>
<organism evidence="3 4">
    <name type="scientific">Thraustotheca clavata</name>
    <dbReference type="NCBI Taxonomy" id="74557"/>
    <lineage>
        <taxon>Eukaryota</taxon>
        <taxon>Sar</taxon>
        <taxon>Stramenopiles</taxon>
        <taxon>Oomycota</taxon>
        <taxon>Saprolegniomycetes</taxon>
        <taxon>Saprolegniales</taxon>
        <taxon>Achlyaceae</taxon>
        <taxon>Thraustotheca</taxon>
    </lineage>
</organism>
<evidence type="ECO:0000313" key="4">
    <source>
        <dbReference type="Proteomes" id="UP000243217"/>
    </source>
</evidence>
<proteinExistence type="predicted"/>
<dbReference type="OrthoDB" id="77234at2759"/>
<dbReference type="PROSITE" id="PS00018">
    <property type="entry name" value="EF_HAND_1"/>
    <property type="match status" value="1"/>
</dbReference>
<sequence>MSYAVRGIARLKGHHSSPENSLRHIVNHVFGSEKHLPWNTVVQKLVVLPDVVYFLADLDMVTMDSLETLIGEQCHLMKDLANIELKLAKLNTMKSIKLQEDEQVQLHGWLFETLFQMHVATNSSNVHPPTPMQLKIEECCRQIFKVYNSDKSNTKKGGKPRNIASLEVKRSFKAPDELIKFLHDISDGTICVNSSQALEIIDNIEKDQLERVACSDMVRWFKQWANLQNHRGNLLFDQAPLWKHAASTRWDNIYDKRTIYSSKSPSAALGMDEAQYSVRIDIGGAKTNTPIVPLSWKVIVDFINSQGRSEQEIVLEYPQLQILDVGYPIALSIELLLWRSVNEATAERIANLLSEFLNDFNVLEGLESLYQSATVKVVRAVREHTDDATTMIATDKFYLQINLLSHRNFITQLEELFQAPLSSIFEKFRCEINLNQSLMDLYEHAQNIFTTFTEAASSVEVKEMLLRQLFNRYDENQSGALELEEVNALLHSLGCDVVPNQDDFEEFFSGEKSIKFDEFVSTFTTNKEVNDYIEQLGGMNNILSGNISIILGLNQWYFHQLLTTTTPSIWRNRGLKMIWFLAQNLTDCSLELIFPSMVACADYLGLNLPCLKTPFWMIKQLHDIQTLFWNVHEVPHSVDQMNCNNLICAAKSSFSKLEHQVSSKQQHSAEETFEMESLRKYLELYPLLQSAICGIQQISIVSRSVLITLLFHHFVIPKPKALLLK</sequence>
<feature type="domain" description="EF-hand" evidence="2">
    <location>
        <begin position="461"/>
        <end position="496"/>
    </location>
</feature>
<evidence type="ECO:0000313" key="3">
    <source>
        <dbReference type="EMBL" id="OQS02147.1"/>
    </source>
</evidence>
<dbReference type="Gene3D" id="1.10.238.10">
    <property type="entry name" value="EF-hand"/>
    <property type="match status" value="1"/>
</dbReference>
<comment type="caution">
    <text evidence="3">The sequence shown here is derived from an EMBL/GenBank/DDBJ whole genome shotgun (WGS) entry which is preliminary data.</text>
</comment>
<name>A0A1V9ZVX5_9STRA</name>
<keyword evidence="1" id="KW-0106">Calcium</keyword>
<dbReference type="Proteomes" id="UP000243217">
    <property type="component" value="Unassembled WGS sequence"/>
</dbReference>
<dbReference type="InterPro" id="IPR002048">
    <property type="entry name" value="EF_hand_dom"/>
</dbReference>
<protein>
    <recommendedName>
        <fullName evidence="2">EF-hand domain-containing protein</fullName>
    </recommendedName>
</protein>